<organism evidence="2 3">
    <name type="scientific">Croceicoccus ponticola</name>
    <dbReference type="NCBI Taxonomy" id="2217664"/>
    <lineage>
        <taxon>Bacteria</taxon>
        <taxon>Pseudomonadati</taxon>
        <taxon>Pseudomonadota</taxon>
        <taxon>Alphaproteobacteria</taxon>
        <taxon>Sphingomonadales</taxon>
        <taxon>Erythrobacteraceae</taxon>
        <taxon>Croceicoccus</taxon>
    </lineage>
</organism>
<dbReference type="RefSeq" id="WP_127611735.1">
    <property type="nucleotide sequence ID" value="NZ_RXOL01000001.1"/>
</dbReference>
<accession>A0A437H1L6</accession>
<name>A0A437H1L6_9SPHN</name>
<dbReference type="PANTHER" id="PTHR43194:SF2">
    <property type="entry name" value="PEROXISOMAL MEMBRANE PROTEIN LPX1"/>
    <property type="match status" value="1"/>
</dbReference>
<dbReference type="InterPro" id="IPR000073">
    <property type="entry name" value="AB_hydrolase_1"/>
</dbReference>
<dbReference type="GO" id="GO:0016787">
    <property type="term" value="F:hydrolase activity"/>
    <property type="evidence" value="ECO:0007669"/>
    <property type="project" value="UniProtKB-KW"/>
</dbReference>
<dbReference type="EMBL" id="RXOL01000001">
    <property type="protein sequence ID" value="RVQ69547.1"/>
    <property type="molecule type" value="Genomic_DNA"/>
</dbReference>
<comment type="caution">
    <text evidence="2">The sequence shown here is derived from an EMBL/GenBank/DDBJ whole genome shotgun (WGS) entry which is preliminary data.</text>
</comment>
<dbReference type="Gene3D" id="3.40.50.1820">
    <property type="entry name" value="alpha/beta hydrolase"/>
    <property type="match status" value="1"/>
</dbReference>
<dbReference type="Pfam" id="PF00561">
    <property type="entry name" value="Abhydrolase_1"/>
    <property type="match status" value="1"/>
</dbReference>
<dbReference type="Proteomes" id="UP000283003">
    <property type="component" value="Unassembled WGS sequence"/>
</dbReference>
<keyword evidence="2" id="KW-0378">Hydrolase</keyword>
<dbReference type="PRINTS" id="PR00111">
    <property type="entry name" value="ABHYDROLASE"/>
</dbReference>
<dbReference type="AlphaFoldDB" id="A0A437H1L6"/>
<protein>
    <submittedName>
        <fullName evidence="2">Alpha/beta hydrolase</fullName>
    </submittedName>
</protein>
<evidence type="ECO:0000313" key="3">
    <source>
        <dbReference type="Proteomes" id="UP000283003"/>
    </source>
</evidence>
<evidence type="ECO:0000259" key="1">
    <source>
        <dbReference type="Pfam" id="PF00561"/>
    </source>
</evidence>
<dbReference type="InterPro" id="IPR050228">
    <property type="entry name" value="Carboxylesterase_BioH"/>
</dbReference>
<dbReference type="SUPFAM" id="SSF53474">
    <property type="entry name" value="alpha/beta-Hydrolases"/>
    <property type="match status" value="1"/>
</dbReference>
<evidence type="ECO:0000313" key="2">
    <source>
        <dbReference type="EMBL" id="RVQ69547.1"/>
    </source>
</evidence>
<dbReference type="PANTHER" id="PTHR43194">
    <property type="entry name" value="HYDROLASE ALPHA/BETA FOLD FAMILY"/>
    <property type="match status" value="1"/>
</dbReference>
<dbReference type="InterPro" id="IPR029058">
    <property type="entry name" value="AB_hydrolase_fold"/>
</dbReference>
<proteinExistence type="predicted"/>
<feature type="domain" description="AB hydrolase-1" evidence="1">
    <location>
        <begin position="42"/>
        <end position="281"/>
    </location>
</feature>
<reference evidence="2 3" key="1">
    <citation type="submission" date="2018-12" db="EMBL/GenBank/DDBJ databases">
        <title>Croceicoccus ponticola sp. nov., a lipolytic bacterium isolated from seawater.</title>
        <authorList>
            <person name="Yoon J.-H."/>
        </authorList>
    </citation>
    <scope>NUCLEOTIDE SEQUENCE [LARGE SCALE GENOMIC DNA]</scope>
    <source>
        <strain evidence="2 3">GM-16</strain>
    </source>
</reference>
<gene>
    <name evidence="2" type="ORF">EKN06_05105</name>
</gene>
<keyword evidence="3" id="KW-1185">Reference proteome</keyword>
<sequence length="308" mass="33983">MIDQQAAAASGWRDRHWQTDDGLQLHYRDYAGPEGSDEIPALCVPGLTCNVRDFHDLAMHLAMRRRVVTVDLRGRGDSEYAKDSGTYIPLQYAQDVQRLFPAAGMEQAVLVGSSLGGLVTMVLAMMEPQRIAGVVLNDIGPVVELRGLERIAEYVGLQRSYPTWMHAARAMQDTRKGVYPDWGLSDWLAEAKRAMELGGNGRITYDYDMRIGDAFASGRGQDKMAEAAKIEFWDGFDALAGKPVLVVRGENSDILSGRTARDMVDRFADVELVSIGRVGHLPTLAEADALAAIDRLFDERLPSARADR</sequence>
<dbReference type="OrthoDB" id="9791366at2"/>